<dbReference type="InterPro" id="IPR036188">
    <property type="entry name" value="FAD/NAD-bd_sf"/>
</dbReference>
<dbReference type="InterPro" id="IPR007867">
    <property type="entry name" value="GMC_OxRtase_C"/>
</dbReference>
<dbReference type="GO" id="GO:0008812">
    <property type="term" value="F:choline dehydrogenase activity"/>
    <property type="evidence" value="ECO:0007669"/>
    <property type="project" value="UniProtKB-EC"/>
</dbReference>
<dbReference type="PANTHER" id="PTHR11552:SF147">
    <property type="entry name" value="CHOLINE DEHYDROGENASE, MITOCHONDRIAL"/>
    <property type="match status" value="1"/>
</dbReference>
<evidence type="ECO:0000259" key="10">
    <source>
        <dbReference type="PROSITE" id="PS00624"/>
    </source>
</evidence>
<dbReference type="Gene3D" id="3.30.560.10">
    <property type="entry name" value="Glucose Oxidase, domain 3"/>
    <property type="match status" value="1"/>
</dbReference>
<evidence type="ECO:0000256" key="8">
    <source>
        <dbReference type="RuleBase" id="RU003969"/>
    </source>
</evidence>
<dbReference type="SUPFAM" id="SSF51905">
    <property type="entry name" value="FAD/NAD(P)-binding domain"/>
    <property type="match status" value="1"/>
</dbReference>
<comment type="catalytic activity">
    <reaction evidence="6 8">
        <text>choline + A = betaine aldehyde + AH2</text>
        <dbReference type="Rhea" id="RHEA:17433"/>
        <dbReference type="ChEBI" id="CHEBI:13193"/>
        <dbReference type="ChEBI" id="CHEBI:15354"/>
        <dbReference type="ChEBI" id="CHEBI:15710"/>
        <dbReference type="ChEBI" id="CHEBI:17499"/>
        <dbReference type="EC" id="1.1.99.1"/>
    </reaction>
</comment>
<dbReference type="SUPFAM" id="SSF54373">
    <property type="entry name" value="FAD-linked reductases, C-terminal domain"/>
    <property type="match status" value="1"/>
</dbReference>
<dbReference type="InterPro" id="IPR012132">
    <property type="entry name" value="GMC_OxRdtase"/>
</dbReference>
<comment type="pathway">
    <text evidence="6 8">Amine and polyamine biosynthesis; betaine biosynthesis via choline pathway; betaine aldehyde from choline (cytochrome c reductase route): step 1/1.</text>
</comment>
<dbReference type="PROSITE" id="PS51257">
    <property type="entry name" value="PROKAR_LIPOPROTEIN"/>
    <property type="match status" value="1"/>
</dbReference>
<dbReference type="EMBL" id="JRWM01000003">
    <property type="protein sequence ID" value="KHA62294.1"/>
    <property type="molecule type" value="Genomic_DNA"/>
</dbReference>
<dbReference type="HAMAP" id="MF_00750">
    <property type="entry name" value="Choline_dehydrogen"/>
    <property type="match status" value="1"/>
</dbReference>
<evidence type="ECO:0000256" key="3">
    <source>
        <dbReference type="ARBA" id="ARBA00022630"/>
    </source>
</evidence>
<dbReference type="PROSITE" id="PS00624">
    <property type="entry name" value="GMC_OXRED_2"/>
    <property type="match status" value="1"/>
</dbReference>
<name>A0ABR4YFN7_9VIBR</name>
<feature type="domain" description="Glucose-methanol-choline oxidoreductase N-terminal" evidence="9">
    <location>
        <begin position="82"/>
        <end position="105"/>
    </location>
</feature>
<dbReference type="Proteomes" id="UP000030520">
    <property type="component" value="Unassembled WGS sequence"/>
</dbReference>
<keyword evidence="6" id="KW-0520">NAD</keyword>
<dbReference type="EC" id="1.2.1.8" evidence="6"/>
<gene>
    <name evidence="6" type="primary">betA</name>
    <name evidence="11" type="ORF">NL53_03150</name>
</gene>
<dbReference type="EC" id="1.1.99.1" evidence="6"/>
<evidence type="ECO:0000256" key="4">
    <source>
        <dbReference type="ARBA" id="ARBA00022827"/>
    </source>
</evidence>
<feature type="domain" description="Glucose-methanol-choline oxidoreductase N-terminal" evidence="10">
    <location>
        <begin position="256"/>
        <end position="270"/>
    </location>
</feature>
<protein>
    <recommendedName>
        <fullName evidence="6">Oxygen-dependent choline dehydrogenase</fullName>
        <shortName evidence="6">CDH</shortName>
        <shortName evidence="6">CHD</shortName>
        <ecNumber evidence="6">1.1.99.1</ecNumber>
    </recommendedName>
    <alternativeName>
        <fullName evidence="6">Betaine aldehyde dehydrogenase</fullName>
        <shortName evidence="6">BADH</shortName>
        <ecNumber evidence="6">1.2.1.8</ecNumber>
    </alternativeName>
</protein>
<evidence type="ECO:0000313" key="12">
    <source>
        <dbReference type="Proteomes" id="UP000030520"/>
    </source>
</evidence>
<evidence type="ECO:0000256" key="6">
    <source>
        <dbReference type="HAMAP-Rule" id="MF_00750"/>
    </source>
</evidence>
<comment type="catalytic activity">
    <reaction evidence="6">
        <text>betaine aldehyde + NAD(+) + H2O = glycine betaine + NADH + 2 H(+)</text>
        <dbReference type="Rhea" id="RHEA:15305"/>
        <dbReference type="ChEBI" id="CHEBI:15377"/>
        <dbReference type="ChEBI" id="CHEBI:15378"/>
        <dbReference type="ChEBI" id="CHEBI:15710"/>
        <dbReference type="ChEBI" id="CHEBI:17750"/>
        <dbReference type="ChEBI" id="CHEBI:57540"/>
        <dbReference type="ChEBI" id="CHEBI:57945"/>
        <dbReference type="EC" id="1.2.1.8"/>
    </reaction>
</comment>
<evidence type="ECO:0000259" key="9">
    <source>
        <dbReference type="PROSITE" id="PS00623"/>
    </source>
</evidence>
<evidence type="ECO:0000256" key="5">
    <source>
        <dbReference type="ARBA" id="ARBA00023002"/>
    </source>
</evidence>
<evidence type="ECO:0000256" key="7">
    <source>
        <dbReference type="RuleBase" id="RU003968"/>
    </source>
</evidence>
<dbReference type="PIRSF" id="PIRSF000137">
    <property type="entry name" value="Alcohol_oxidase"/>
    <property type="match status" value="1"/>
</dbReference>
<feature type="active site" description="Proton acceptor" evidence="6">
    <location>
        <position position="470"/>
    </location>
</feature>
<comment type="function">
    <text evidence="6">Involved in the biosynthesis of the osmoprotectant glycine betaine. Catalyzes the oxidation of choline to betaine aldehyde and betaine aldehyde to glycine betaine at the same rate.</text>
</comment>
<sequence length="563" mass="62251">MEQRYDYIIVGAGSAGCILADRLTESGEHRVLLLEAGGTDKSIFIQMPTALSYPMNSDRYAWQFETQAEAGLDGRKLHCPRGKVLGGSSSINGMVYVRGHACDFDEWEQQGAKGWRYSACLPYFRRTESWSGGEDEYRGGQGPVGTCNGNDMALNPLYQAFIDAGKEAGYPETKDYNGYQQEGFGPMHMTVDKGVRASTSNAYLRRALKRSNLTLIKGVVARKVILEGKTAVGVEFQKSGKVVQCFAEKEVISSAGSIGSPQLLQLSGIGPKDVLNKAGVDLVHDLPGVGQNLQDHLEIYFQYHCSQPITLNSKLGLASKGMIGAQWILTRTGLGATNHFESCAFIRSREGLKWPNIQYHFLPAAMRYDGRAAFDGHGFQVHVGPNKPESRGHVAITSADPLVKPHIEFNYISTEQDRQDWRDCIRLTREILMQPAMDSYRGEEIQPGIAITSDQEIDEWVKANVESAYHPSCSCKMGADDDPMAVLDEQCRVRGIDGLRVVDSSVFPTIPNGNLNAPTMMVAERASDMILGKPMLAEQDVPVWIAPQWQNKQRMNSPRRAFK</sequence>
<reference evidence="11 12" key="1">
    <citation type="submission" date="2014-10" db="EMBL/GenBank/DDBJ databases">
        <title>Genome sequencing of Vibrio variabilis T01.</title>
        <authorList>
            <person name="Chan K.-G."/>
            <person name="Mohamad N.I."/>
        </authorList>
    </citation>
    <scope>NUCLEOTIDE SEQUENCE [LARGE SCALE GENOMIC DNA]</scope>
    <source>
        <strain evidence="11 12">T01</strain>
    </source>
</reference>
<dbReference type="PROSITE" id="PS00623">
    <property type="entry name" value="GMC_OXRED_1"/>
    <property type="match status" value="1"/>
</dbReference>
<feature type="binding site" evidence="6">
    <location>
        <begin position="6"/>
        <end position="35"/>
    </location>
    <ligand>
        <name>FAD</name>
        <dbReference type="ChEBI" id="CHEBI:57692"/>
    </ligand>
</feature>
<dbReference type="InterPro" id="IPR000172">
    <property type="entry name" value="GMC_OxRdtase_N"/>
</dbReference>
<comment type="cofactor">
    <cofactor evidence="1 6">
        <name>FAD</name>
        <dbReference type="ChEBI" id="CHEBI:57692"/>
    </cofactor>
</comment>
<dbReference type="Pfam" id="PF00732">
    <property type="entry name" value="GMC_oxred_N"/>
    <property type="match status" value="1"/>
</dbReference>
<keyword evidence="4 6" id="KW-0274">FAD</keyword>
<proteinExistence type="inferred from homology"/>
<dbReference type="NCBIfam" id="TIGR01810">
    <property type="entry name" value="betA"/>
    <property type="match status" value="1"/>
</dbReference>
<accession>A0ABR4YFN7</accession>
<evidence type="ECO:0000256" key="1">
    <source>
        <dbReference type="ARBA" id="ARBA00001974"/>
    </source>
</evidence>
<dbReference type="InterPro" id="IPR011533">
    <property type="entry name" value="BetA"/>
</dbReference>
<dbReference type="Pfam" id="PF05199">
    <property type="entry name" value="GMC_oxred_C"/>
    <property type="match status" value="1"/>
</dbReference>
<dbReference type="RefSeq" id="WP_038212547.1">
    <property type="nucleotide sequence ID" value="NZ_JRWM01000003.1"/>
</dbReference>
<keyword evidence="3 6" id="KW-0285">Flavoprotein</keyword>
<organism evidence="11 12">
    <name type="scientific">Vibrio variabilis</name>
    <dbReference type="NCBI Taxonomy" id="990271"/>
    <lineage>
        <taxon>Bacteria</taxon>
        <taxon>Pseudomonadati</taxon>
        <taxon>Pseudomonadota</taxon>
        <taxon>Gammaproteobacteria</taxon>
        <taxon>Vibrionales</taxon>
        <taxon>Vibrionaceae</taxon>
        <taxon>Vibrio</taxon>
    </lineage>
</organism>
<keyword evidence="12" id="KW-1185">Reference proteome</keyword>
<keyword evidence="5 6" id="KW-0560">Oxidoreductase</keyword>
<dbReference type="PANTHER" id="PTHR11552">
    <property type="entry name" value="GLUCOSE-METHANOL-CHOLINE GMC OXIDOREDUCTASE"/>
    <property type="match status" value="1"/>
</dbReference>
<dbReference type="Gene3D" id="3.50.50.60">
    <property type="entry name" value="FAD/NAD(P)-binding domain"/>
    <property type="match status" value="1"/>
</dbReference>
<evidence type="ECO:0000256" key="2">
    <source>
        <dbReference type="ARBA" id="ARBA00010790"/>
    </source>
</evidence>
<evidence type="ECO:0000313" key="11">
    <source>
        <dbReference type="EMBL" id="KHA62294.1"/>
    </source>
</evidence>
<comment type="caution">
    <text evidence="11">The sequence shown here is derived from an EMBL/GenBank/DDBJ whole genome shotgun (WGS) entry which is preliminary data.</text>
</comment>
<dbReference type="NCBIfam" id="NF002550">
    <property type="entry name" value="PRK02106.1"/>
    <property type="match status" value="1"/>
</dbReference>
<comment type="similarity">
    <text evidence="2 6 7">Belongs to the GMC oxidoreductase family.</text>
</comment>